<keyword evidence="2" id="KW-0472">Membrane</keyword>
<accession>A0ABQ7K7M6</accession>
<evidence type="ECO:0000256" key="1">
    <source>
        <dbReference type="SAM" id="MobiDB-lite"/>
    </source>
</evidence>
<keyword evidence="2" id="KW-1133">Transmembrane helix</keyword>
<feature type="region of interest" description="Disordered" evidence="1">
    <location>
        <begin position="401"/>
        <end position="421"/>
    </location>
</feature>
<dbReference type="Proteomes" id="UP001194696">
    <property type="component" value="Unassembled WGS sequence"/>
</dbReference>
<protein>
    <recommendedName>
        <fullName evidence="5">Acid protease</fullName>
    </recommendedName>
</protein>
<evidence type="ECO:0000313" key="4">
    <source>
        <dbReference type="Proteomes" id="UP001194696"/>
    </source>
</evidence>
<dbReference type="EMBL" id="JAAAIM010000188">
    <property type="protein sequence ID" value="KAG0292656.1"/>
    <property type="molecule type" value="Genomic_DNA"/>
</dbReference>
<evidence type="ECO:0000256" key="2">
    <source>
        <dbReference type="SAM" id="Phobius"/>
    </source>
</evidence>
<reference evidence="3 4" key="1">
    <citation type="journal article" date="2020" name="Fungal Divers.">
        <title>Resolving the Mortierellaceae phylogeny through synthesis of multi-gene phylogenetics and phylogenomics.</title>
        <authorList>
            <person name="Vandepol N."/>
            <person name="Liber J."/>
            <person name="Desiro A."/>
            <person name="Na H."/>
            <person name="Kennedy M."/>
            <person name="Barry K."/>
            <person name="Grigoriev I.V."/>
            <person name="Miller A.N."/>
            <person name="O'Donnell K."/>
            <person name="Stajich J.E."/>
            <person name="Bonito G."/>
        </authorList>
    </citation>
    <scope>NUCLEOTIDE SEQUENCE [LARGE SCALE GENOMIC DNA]</scope>
    <source>
        <strain evidence="3 4">AD045</strain>
    </source>
</reference>
<name>A0ABQ7K7M6_9FUNG</name>
<comment type="caution">
    <text evidence="3">The sequence shown here is derived from an EMBL/GenBank/DDBJ whole genome shotgun (WGS) entry which is preliminary data.</text>
</comment>
<organism evidence="3 4">
    <name type="scientific">Linnemannia gamsii</name>
    <dbReference type="NCBI Taxonomy" id="64522"/>
    <lineage>
        <taxon>Eukaryota</taxon>
        <taxon>Fungi</taxon>
        <taxon>Fungi incertae sedis</taxon>
        <taxon>Mucoromycota</taxon>
        <taxon>Mortierellomycotina</taxon>
        <taxon>Mortierellomycetes</taxon>
        <taxon>Mortierellales</taxon>
        <taxon>Mortierellaceae</taxon>
        <taxon>Linnemannia</taxon>
    </lineage>
</organism>
<gene>
    <name evidence="3" type="ORF">BGZ96_003870</name>
</gene>
<sequence>MGIVDLDCIASNPNSTILYAIGNAENSRGEVVATLFRSNSNPANATDIKWAFLPYYSSHSGYDTWDQPHYKYSRFGDVDCAVSSSGEFTAFFYNPQFSITGSARMVPMGILFYGDVSRPILNIYGSMMYGWTSQNFVHQSFYIEKDGVETVVHAVMDETASVIRFGLVDKDSGYLQLAAIWKLVDGRFMVGELTDKFPTFPTPKTTSYGLDYSPAPNATVDQRHMIYMNGSLYLYSDTTASTTITNSTTRIIGMSPFKSFKETRYLQAIGGRLPGQVPFAVSLTPEGYYGITLEGPLTEPSLEYNSSIIEGAEIQSRRSRFRNYDNQVLPGYYIYQDRIELSAADILGIAIGAIIGLFILFVYCAKLDRWLKKIRLDDEKRAAVDLESFELISRLRHVSGHYSSNPPSTPPPGETGVPPFDAISASTTSHTLLDGLGLTRHPRPNTVIVIRDDDDEPVRTRVDRDTQQ</sequence>
<evidence type="ECO:0000313" key="3">
    <source>
        <dbReference type="EMBL" id="KAG0292656.1"/>
    </source>
</evidence>
<proteinExistence type="predicted"/>
<feature type="transmembrane region" description="Helical" evidence="2">
    <location>
        <begin position="346"/>
        <end position="365"/>
    </location>
</feature>
<keyword evidence="2" id="KW-0812">Transmembrane</keyword>
<keyword evidence="4" id="KW-1185">Reference proteome</keyword>
<evidence type="ECO:0008006" key="5">
    <source>
        <dbReference type="Google" id="ProtNLM"/>
    </source>
</evidence>